<dbReference type="PANTHER" id="PTHR46018:SF4">
    <property type="entry name" value="METALLO-HYDROLASE YHFI-RELATED"/>
    <property type="match status" value="1"/>
</dbReference>
<evidence type="ECO:0000259" key="1">
    <source>
        <dbReference type="SMART" id="SM00849"/>
    </source>
</evidence>
<dbReference type="InterPro" id="IPR001279">
    <property type="entry name" value="Metallo-B-lactamas"/>
</dbReference>
<evidence type="ECO:0000313" key="2">
    <source>
        <dbReference type="EMBL" id="HGZ12014.1"/>
    </source>
</evidence>
<gene>
    <name evidence="2" type="ORF">ENW48_07325</name>
</gene>
<dbReference type="PANTHER" id="PTHR46018">
    <property type="entry name" value="ZINC PHOSPHODIESTERASE ELAC PROTEIN 1"/>
    <property type="match status" value="1"/>
</dbReference>
<accession>A0A7C5AM21</accession>
<dbReference type="SMART" id="SM00849">
    <property type="entry name" value="Lactamase_B"/>
    <property type="match status" value="1"/>
</dbReference>
<dbReference type="Pfam" id="PF12706">
    <property type="entry name" value="Lactamase_B_2"/>
    <property type="match status" value="1"/>
</dbReference>
<comment type="caution">
    <text evidence="2">The sequence shown here is derived from an EMBL/GenBank/DDBJ whole genome shotgun (WGS) entry which is preliminary data.</text>
</comment>
<proteinExistence type="predicted"/>
<reference evidence="2" key="1">
    <citation type="journal article" date="2020" name="mSystems">
        <title>Genome- and Community-Level Interaction Insights into Carbon Utilization and Element Cycling Functions of Hydrothermarchaeota in Hydrothermal Sediment.</title>
        <authorList>
            <person name="Zhou Z."/>
            <person name="Liu Y."/>
            <person name="Xu W."/>
            <person name="Pan J."/>
            <person name="Luo Z.H."/>
            <person name="Li M."/>
        </authorList>
    </citation>
    <scope>NUCLEOTIDE SEQUENCE [LARGE SCALE GENOMIC DNA]</scope>
    <source>
        <strain evidence="2">SpSt-853</strain>
    </source>
</reference>
<dbReference type="CDD" id="cd16272">
    <property type="entry name" value="RNaseZ_MBL-fold"/>
    <property type="match status" value="1"/>
</dbReference>
<dbReference type="EMBL" id="DTKJ01000052">
    <property type="protein sequence ID" value="HGZ12014.1"/>
    <property type="molecule type" value="Genomic_DNA"/>
</dbReference>
<dbReference type="Gene3D" id="3.60.15.10">
    <property type="entry name" value="Ribonuclease Z/Hydroxyacylglutathione hydrolase-like"/>
    <property type="match status" value="1"/>
</dbReference>
<protein>
    <submittedName>
        <fullName evidence="2">Ribonuclease Z</fullName>
    </submittedName>
</protein>
<dbReference type="GO" id="GO:0042781">
    <property type="term" value="F:3'-tRNA processing endoribonuclease activity"/>
    <property type="evidence" value="ECO:0007669"/>
    <property type="project" value="TreeGrafter"/>
</dbReference>
<dbReference type="InterPro" id="IPR036866">
    <property type="entry name" value="RibonucZ/Hydroxyglut_hydro"/>
</dbReference>
<sequence>MTLEPLRHLSVISFMELLVLGSGTGVPYLRRGAPAYAVLAAGRLILLDLGSGACRALLGHGLNFSQVDLIALSHLHPDHIGDLVPFLFATHYALGYTRKETLLLLAARGFASFYARLKEAFGHWVEAPPGLLEWRELNPDSPETVAWEGLVIKTAPVNHIPGSLAYRLEAEGRSLVYSGDTDESDSLVELAKGADLFVLECAMPQKVPGHLTPVEAGRLAAKAGVKRLVLTHFYPPCDEVDVCELAAREFGGGIFRAEDGLRLQV</sequence>
<feature type="domain" description="Metallo-beta-lactamase" evidence="1">
    <location>
        <begin position="32"/>
        <end position="210"/>
    </location>
</feature>
<dbReference type="AlphaFoldDB" id="A0A7C5AM21"/>
<dbReference type="SUPFAM" id="SSF56281">
    <property type="entry name" value="Metallo-hydrolase/oxidoreductase"/>
    <property type="match status" value="1"/>
</dbReference>
<organism evidence="2">
    <name type="scientific">Desulfobacca acetoxidans</name>
    <dbReference type="NCBI Taxonomy" id="60893"/>
    <lineage>
        <taxon>Bacteria</taxon>
        <taxon>Pseudomonadati</taxon>
        <taxon>Thermodesulfobacteriota</taxon>
        <taxon>Desulfobaccia</taxon>
        <taxon>Desulfobaccales</taxon>
        <taxon>Desulfobaccaceae</taxon>
        <taxon>Desulfobacca</taxon>
    </lineage>
</organism>
<name>A0A7C5AM21_9BACT</name>